<dbReference type="PANTHER" id="PTHR38790">
    <property type="entry name" value="2EXR DOMAIN-CONTAINING PROTEIN-RELATED"/>
    <property type="match status" value="1"/>
</dbReference>
<protein>
    <submittedName>
        <fullName evidence="1">Uncharacterized protein</fullName>
    </submittedName>
</protein>
<comment type="caution">
    <text evidence="1">The sequence shown here is derived from an EMBL/GenBank/DDBJ whole genome shotgun (WGS) entry which is preliminary data.</text>
</comment>
<evidence type="ECO:0000313" key="1">
    <source>
        <dbReference type="EMBL" id="KAF2738126.1"/>
    </source>
</evidence>
<dbReference type="OrthoDB" id="62952at2759"/>
<dbReference type="PANTHER" id="PTHR38790:SF9">
    <property type="entry name" value="F-BOX DOMAIN-CONTAINING PROTEIN"/>
    <property type="match status" value="1"/>
</dbReference>
<sequence length="338" mass="39541">MVRYPRRTHSVSGPPSVHCLLRDVACCCNIIKINQFHASLMALRRNPQRKCKKEEAEPKPFDSIEGDIEQISEVKSPLKTWPQATHQHIRSDTSEPFAFLDLPREVRDHVYSYLVVRRGKRVPVIEGKSILRVQKKRITAQRTRERLNQKRALSGKRPIVPREPPTDPIIHSTVLQASRQVHHEATDLLYKSNWFGISLEMLDFNTLDVPTGWNLKRITKIQVELQLKDSQRMNSFNDWTAFFAFFPALRFLRIIPTFHSRYYDWTRTELGTWDNTHFVFRGFFRELVAAVPLQIHLMLGPSIDSKEDMHLEGRTHVSTRLLQQMYAEFGNLRGMDSR</sequence>
<gene>
    <name evidence="1" type="ORF">EJ04DRAFT_70830</name>
</gene>
<organism evidence="1 2">
    <name type="scientific">Polyplosphaeria fusca</name>
    <dbReference type="NCBI Taxonomy" id="682080"/>
    <lineage>
        <taxon>Eukaryota</taxon>
        <taxon>Fungi</taxon>
        <taxon>Dikarya</taxon>
        <taxon>Ascomycota</taxon>
        <taxon>Pezizomycotina</taxon>
        <taxon>Dothideomycetes</taxon>
        <taxon>Pleosporomycetidae</taxon>
        <taxon>Pleosporales</taxon>
        <taxon>Tetraplosphaeriaceae</taxon>
        <taxon>Polyplosphaeria</taxon>
    </lineage>
</organism>
<accession>A0A9P4R7Y5</accession>
<keyword evidence="2" id="KW-1185">Reference proteome</keyword>
<reference evidence="1" key="1">
    <citation type="journal article" date="2020" name="Stud. Mycol.">
        <title>101 Dothideomycetes genomes: a test case for predicting lifestyles and emergence of pathogens.</title>
        <authorList>
            <person name="Haridas S."/>
            <person name="Albert R."/>
            <person name="Binder M."/>
            <person name="Bloem J."/>
            <person name="Labutti K."/>
            <person name="Salamov A."/>
            <person name="Andreopoulos B."/>
            <person name="Baker S."/>
            <person name="Barry K."/>
            <person name="Bills G."/>
            <person name="Bluhm B."/>
            <person name="Cannon C."/>
            <person name="Castanera R."/>
            <person name="Culley D."/>
            <person name="Daum C."/>
            <person name="Ezra D."/>
            <person name="Gonzalez J."/>
            <person name="Henrissat B."/>
            <person name="Kuo A."/>
            <person name="Liang C."/>
            <person name="Lipzen A."/>
            <person name="Lutzoni F."/>
            <person name="Magnuson J."/>
            <person name="Mondo S."/>
            <person name="Nolan M."/>
            <person name="Ohm R."/>
            <person name="Pangilinan J."/>
            <person name="Park H.-J."/>
            <person name="Ramirez L."/>
            <person name="Alfaro M."/>
            <person name="Sun H."/>
            <person name="Tritt A."/>
            <person name="Yoshinaga Y."/>
            <person name="Zwiers L.-H."/>
            <person name="Turgeon B."/>
            <person name="Goodwin S."/>
            <person name="Spatafora J."/>
            <person name="Crous P."/>
            <person name="Grigoriev I."/>
        </authorList>
    </citation>
    <scope>NUCLEOTIDE SEQUENCE</scope>
    <source>
        <strain evidence="1">CBS 125425</strain>
    </source>
</reference>
<proteinExistence type="predicted"/>
<name>A0A9P4R7Y5_9PLEO</name>
<dbReference type="Proteomes" id="UP000799444">
    <property type="component" value="Unassembled WGS sequence"/>
</dbReference>
<dbReference type="AlphaFoldDB" id="A0A9P4R7Y5"/>
<evidence type="ECO:0000313" key="2">
    <source>
        <dbReference type="Proteomes" id="UP000799444"/>
    </source>
</evidence>
<dbReference type="EMBL" id="ML996111">
    <property type="protein sequence ID" value="KAF2738126.1"/>
    <property type="molecule type" value="Genomic_DNA"/>
</dbReference>